<evidence type="ECO:0000259" key="5">
    <source>
        <dbReference type="PROSITE" id="PS50975"/>
    </source>
</evidence>
<dbReference type="PANTHER" id="PTHR43585:SF2">
    <property type="entry name" value="ATP-GRASP ENZYME FSQD"/>
    <property type="match status" value="1"/>
</dbReference>
<keyword evidence="2 4" id="KW-0547">Nucleotide-binding</keyword>
<organism evidence="6 7">
    <name type="scientific">Candidatus Gallimonas intestinavium</name>
    <dbReference type="NCBI Taxonomy" id="2838603"/>
    <lineage>
        <taxon>Bacteria</taxon>
        <taxon>Bacillati</taxon>
        <taxon>Bacillota</taxon>
        <taxon>Clostridia</taxon>
        <taxon>Candidatus Gallimonas</taxon>
    </lineage>
</organism>
<dbReference type="Gene3D" id="3.30.1490.20">
    <property type="entry name" value="ATP-grasp fold, A domain"/>
    <property type="match status" value="1"/>
</dbReference>
<dbReference type="InterPro" id="IPR052032">
    <property type="entry name" value="ATP-dep_AA_Ligase"/>
</dbReference>
<gene>
    <name evidence="6" type="ORF">H9964_04125</name>
</gene>
<keyword evidence="1" id="KW-0436">Ligase</keyword>
<dbReference type="GO" id="GO:0016874">
    <property type="term" value="F:ligase activity"/>
    <property type="evidence" value="ECO:0007669"/>
    <property type="project" value="UniProtKB-KW"/>
</dbReference>
<protein>
    <submittedName>
        <fullName evidence="6">ATP-grasp domain-containing protein</fullName>
    </submittedName>
</protein>
<feature type="domain" description="ATP-grasp" evidence="5">
    <location>
        <begin position="109"/>
        <end position="301"/>
    </location>
</feature>
<dbReference type="Proteomes" id="UP000824102">
    <property type="component" value="Unassembled WGS sequence"/>
</dbReference>
<comment type="caution">
    <text evidence="6">The sequence shown here is derived from an EMBL/GenBank/DDBJ whole genome shotgun (WGS) entry which is preliminary data.</text>
</comment>
<reference evidence="6" key="1">
    <citation type="journal article" date="2021" name="PeerJ">
        <title>Extensive microbial diversity within the chicken gut microbiome revealed by metagenomics and culture.</title>
        <authorList>
            <person name="Gilroy R."/>
            <person name="Ravi A."/>
            <person name="Getino M."/>
            <person name="Pursley I."/>
            <person name="Horton D.L."/>
            <person name="Alikhan N.F."/>
            <person name="Baker D."/>
            <person name="Gharbi K."/>
            <person name="Hall N."/>
            <person name="Watson M."/>
            <person name="Adriaenssens E.M."/>
            <person name="Foster-Nyarko E."/>
            <person name="Jarju S."/>
            <person name="Secka A."/>
            <person name="Antonio M."/>
            <person name="Oren A."/>
            <person name="Chaudhuri R.R."/>
            <person name="La Ragione R."/>
            <person name="Hildebrand F."/>
            <person name="Pallen M.J."/>
        </authorList>
    </citation>
    <scope>NUCLEOTIDE SEQUENCE</scope>
    <source>
        <strain evidence="6">ChiW7-2402</strain>
    </source>
</reference>
<dbReference type="AlphaFoldDB" id="A0A9D2G3Y1"/>
<evidence type="ECO:0000256" key="2">
    <source>
        <dbReference type="ARBA" id="ARBA00022741"/>
    </source>
</evidence>
<evidence type="ECO:0000256" key="3">
    <source>
        <dbReference type="ARBA" id="ARBA00022840"/>
    </source>
</evidence>
<dbReference type="InterPro" id="IPR011761">
    <property type="entry name" value="ATP-grasp"/>
</dbReference>
<dbReference type="InterPro" id="IPR013815">
    <property type="entry name" value="ATP_grasp_subdomain_1"/>
</dbReference>
<dbReference type="Gene3D" id="3.40.50.20">
    <property type="match status" value="1"/>
</dbReference>
<accession>A0A9D2G3Y1</accession>
<dbReference type="GO" id="GO:0005524">
    <property type="term" value="F:ATP binding"/>
    <property type="evidence" value="ECO:0007669"/>
    <property type="project" value="UniProtKB-UniRule"/>
</dbReference>
<dbReference type="GO" id="GO:0046872">
    <property type="term" value="F:metal ion binding"/>
    <property type="evidence" value="ECO:0007669"/>
    <property type="project" value="InterPro"/>
</dbReference>
<evidence type="ECO:0000256" key="4">
    <source>
        <dbReference type="PROSITE-ProRule" id="PRU00409"/>
    </source>
</evidence>
<reference evidence="6" key="2">
    <citation type="submission" date="2021-04" db="EMBL/GenBank/DDBJ databases">
        <authorList>
            <person name="Gilroy R."/>
        </authorList>
    </citation>
    <scope>NUCLEOTIDE SEQUENCE</scope>
    <source>
        <strain evidence="6">ChiW7-2402</strain>
    </source>
</reference>
<sequence>MRKLLILGSDYVTIQVVREAHKLGIYVIVADLMLKSPTKELADEAWLLSSTGTDTLVKKCREEHITALMFGASDFNVWNAREVCKRLNLPIYCDSDYACRVARDKAEFKRICKSVGAPVPEDYYVTDSLSADELSKIQYPVVVKPADKSGNRGMSYCNNHEELIAGYKAARNISDKEIIVERQLHGKEYNVHYVLADGHARLLYFSSTHHEPGEAENLYSFKCTTSCHLKQYIEEVNDSVIKAIEKAECKEGIVWFDCIRDDDGCFYMLEMGYRFGGVMTYVPYEKVAGFNTVKWMLECALGVKHTEQDLPPALDRALIGCAASYNLFSQYDGEIVKIEGLSEIEKIQGVFIDIPKREGNSVRLHTCMGLLGIYGKDIEEVCDRLQMVNSLLKTTNASGKNMFIYFDDYDSLRQEYYQGLEQFK</sequence>
<dbReference type="EMBL" id="DXBB01000059">
    <property type="protein sequence ID" value="HIZ72748.1"/>
    <property type="molecule type" value="Genomic_DNA"/>
</dbReference>
<name>A0A9D2G3Y1_9FIRM</name>
<dbReference type="SUPFAM" id="SSF56059">
    <property type="entry name" value="Glutathione synthetase ATP-binding domain-like"/>
    <property type="match status" value="1"/>
</dbReference>
<dbReference type="Pfam" id="PF02786">
    <property type="entry name" value="CPSase_L_D2"/>
    <property type="match status" value="1"/>
</dbReference>
<proteinExistence type="predicted"/>
<dbReference type="Gene3D" id="3.30.470.20">
    <property type="entry name" value="ATP-grasp fold, B domain"/>
    <property type="match status" value="1"/>
</dbReference>
<dbReference type="InterPro" id="IPR005479">
    <property type="entry name" value="CPAse_ATP-bd"/>
</dbReference>
<evidence type="ECO:0000256" key="1">
    <source>
        <dbReference type="ARBA" id="ARBA00022598"/>
    </source>
</evidence>
<dbReference type="PANTHER" id="PTHR43585">
    <property type="entry name" value="FUMIPYRROLE BIOSYNTHESIS PROTEIN C"/>
    <property type="match status" value="1"/>
</dbReference>
<evidence type="ECO:0000313" key="7">
    <source>
        <dbReference type="Proteomes" id="UP000824102"/>
    </source>
</evidence>
<keyword evidence="3 4" id="KW-0067">ATP-binding</keyword>
<dbReference type="PROSITE" id="PS50975">
    <property type="entry name" value="ATP_GRASP"/>
    <property type="match status" value="1"/>
</dbReference>
<evidence type="ECO:0000313" key="6">
    <source>
        <dbReference type="EMBL" id="HIZ72748.1"/>
    </source>
</evidence>